<dbReference type="SMART" id="SM00354">
    <property type="entry name" value="HTH_LACI"/>
    <property type="match status" value="1"/>
</dbReference>
<dbReference type="Gene3D" id="1.10.260.40">
    <property type="entry name" value="lambda repressor-like DNA-binding domains"/>
    <property type="match status" value="1"/>
</dbReference>
<feature type="domain" description="HTH lacI-type" evidence="4">
    <location>
        <begin position="7"/>
        <end position="61"/>
    </location>
</feature>
<dbReference type="RefSeq" id="WP_093317663.1">
    <property type="nucleotide sequence ID" value="NZ_FOAF01000001.1"/>
</dbReference>
<gene>
    <name evidence="5" type="ORF">SAMN05661044_00423</name>
</gene>
<dbReference type="PROSITE" id="PS50932">
    <property type="entry name" value="HTH_LACI_2"/>
    <property type="match status" value="1"/>
</dbReference>
<dbReference type="STRING" id="407022.SAMN05661044_00423"/>
<dbReference type="SUPFAM" id="SSF53822">
    <property type="entry name" value="Periplasmic binding protein-like I"/>
    <property type="match status" value="1"/>
</dbReference>
<keyword evidence="6" id="KW-1185">Reference proteome</keyword>
<dbReference type="InterPro" id="IPR028082">
    <property type="entry name" value="Peripla_BP_I"/>
</dbReference>
<dbReference type="InterPro" id="IPR000843">
    <property type="entry name" value="HTH_LacI"/>
</dbReference>
<evidence type="ECO:0000313" key="6">
    <source>
        <dbReference type="Proteomes" id="UP000199421"/>
    </source>
</evidence>
<dbReference type="SUPFAM" id="SSF47413">
    <property type="entry name" value="lambda repressor-like DNA-binding domains"/>
    <property type="match status" value="1"/>
</dbReference>
<evidence type="ECO:0000313" key="5">
    <source>
        <dbReference type="EMBL" id="SEK51393.1"/>
    </source>
</evidence>
<dbReference type="AlphaFoldDB" id="A0A1H7HLY1"/>
<organism evidence="5 6">
    <name type="scientific">Olivibacter domesticus</name>
    <name type="common">Pseudosphingobacterium domesticum</name>
    <dbReference type="NCBI Taxonomy" id="407022"/>
    <lineage>
        <taxon>Bacteria</taxon>
        <taxon>Pseudomonadati</taxon>
        <taxon>Bacteroidota</taxon>
        <taxon>Sphingobacteriia</taxon>
        <taxon>Sphingobacteriales</taxon>
        <taxon>Sphingobacteriaceae</taxon>
        <taxon>Olivibacter</taxon>
    </lineage>
</organism>
<dbReference type="EMBL" id="FOAF01000001">
    <property type="protein sequence ID" value="SEK51393.1"/>
    <property type="molecule type" value="Genomic_DNA"/>
</dbReference>
<dbReference type="GO" id="GO:0000976">
    <property type="term" value="F:transcription cis-regulatory region binding"/>
    <property type="evidence" value="ECO:0007669"/>
    <property type="project" value="TreeGrafter"/>
</dbReference>
<accession>A0A1H7HLY1</accession>
<dbReference type="Pfam" id="PF00532">
    <property type="entry name" value="Peripla_BP_1"/>
    <property type="match status" value="1"/>
</dbReference>
<evidence type="ECO:0000256" key="3">
    <source>
        <dbReference type="ARBA" id="ARBA00023163"/>
    </source>
</evidence>
<dbReference type="GO" id="GO:0003700">
    <property type="term" value="F:DNA-binding transcription factor activity"/>
    <property type="evidence" value="ECO:0007669"/>
    <property type="project" value="TreeGrafter"/>
</dbReference>
<proteinExistence type="predicted"/>
<keyword evidence="2" id="KW-0238">DNA-binding</keyword>
<evidence type="ECO:0000256" key="1">
    <source>
        <dbReference type="ARBA" id="ARBA00023015"/>
    </source>
</evidence>
<dbReference type="CDD" id="cd01392">
    <property type="entry name" value="HTH_LacI"/>
    <property type="match status" value="1"/>
</dbReference>
<dbReference type="Gene3D" id="3.40.50.2300">
    <property type="match status" value="2"/>
</dbReference>
<evidence type="ECO:0000256" key="2">
    <source>
        <dbReference type="ARBA" id="ARBA00023125"/>
    </source>
</evidence>
<evidence type="ECO:0000259" key="4">
    <source>
        <dbReference type="PROSITE" id="PS50932"/>
    </source>
</evidence>
<dbReference type="Proteomes" id="UP000199421">
    <property type="component" value="Unassembled WGS sequence"/>
</dbReference>
<dbReference type="Pfam" id="PF00356">
    <property type="entry name" value="LacI"/>
    <property type="match status" value="1"/>
</dbReference>
<dbReference type="PANTHER" id="PTHR30146:SF109">
    <property type="entry name" value="HTH-TYPE TRANSCRIPTIONAL REGULATOR GALS"/>
    <property type="match status" value="1"/>
</dbReference>
<dbReference type="OrthoDB" id="9803256at2"/>
<sequence>MNKSKQPTIKEIAKRLKISTSTVSRALNNHPSIGLVTTMRVKKLAEELNYEPNRTAIFFKQRKTFTIGVILPSLSEAFFSAAISEIENYANSKNYTVILGQSLDDPERELKIINTMKTHRVDGIILSSAKNTREFDYIDVLKNAGIPIVFFDCVPDIPNINAIVSNLKTGMLQAIDTFVSCGHQSIAFINGPGHLPASKEREGAFIKGLTNNNIPINRDYIVYTDLSEQGNEDAIIKLVNLIDRPSAVVSFNDYVTLDAMNAVRKKGLIVNQDIYFISYANYPIWKYMENPPMASIEQLPGEQGAKASQMLFDLIDINVEGDSDDKSAIQGQKIVLESKLVNQHL</sequence>
<keyword evidence="3" id="KW-0804">Transcription</keyword>
<protein>
    <submittedName>
        <fullName evidence="5">Transcriptional regulator, LacI family</fullName>
    </submittedName>
</protein>
<reference evidence="6" key="1">
    <citation type="submission" date="2016-10" db="EMBL/GenBank/DDBJ databases">
        <authorList>
            <person name="Varghese N."/>
            <person name="Submissions S."/>
        </authorList>
    </citation>
    <scope>NUCLEOTIDE SEQUENCE [LARGE SCALE GENOMIC DNA]</scope>
    <source>
        <strain evidence="6">DSM 18733</strain>
    </source>
</reference>
<dbReference type="PANTHER" id="PTHR30146">
    <property type="entry name" value="LACI-RELATED TRANSCRIPTIONAL REPRESSOR"/>
    <property type="match status" value="1"/>
</dbReference>
<dbReference type="CDD" id="cd06267">
    <property type="entry name" value="PBP1_LacI_sugar_binding-like"/>
    <property type="match status" value="1"/>
</dbReference>
<name>A0A1H7HLY1_OLID1</name>
<dbReference type="InterPro" id="IPR001761">
    <property type="entry name" value="Peripla_BP/Lac1_sug-bd_dom"/>
</dbReference>
<keyword evidence="1" id="KW-0805">Transcription regulation</keyword>
<dbReference type="InterPro" id="IPR010982">
    <property type="entry name" value="Lambda_DNA-bd_dom_sf"/>
</dbReference>